<dbReference type="InterPro" id="IPR058789">
    <property type="entry name" value="ApnL_C"/>
</dbReference>
<reference evidence="4" key="1">
    <citation type="submission" date="2022-11" db="EMBL/GenBank/DDBJ databases">
        <title>Biodiversity and phylogenetic relationships of bacteria.</title>
        <authorList>
            <person name="Machado R.A.R."/>
            <person name="Bhat A."/>
            <person name="Loulou A."/>
            <person name="Kallel S."/>
        </authorList>
    </citation>
    <scope>NUCLEOTIDE SEQUENCE</scope>
    <source>
        <strain evidence="4">K-TC2</strain>
    </source>
</reference>
<accession>A0A9X3E5Z3</accession>
<dbReference type="Proteomes" id="UP001144805">
    <property type="component" value="Unassembled WGS sequence"/>
</dbReference>
<evidence type="ECO:0000259" key="1">
    <source>
        <dbReference type="Pfam" id="PF25837"/>
    </source>
</evidence>
<proteinExistence type="predicted"/>
<name>A0A9X3E5Z3_9HYPH</name>
<protein>
    <submittedName>
        <fullName evidence="4">Uncharacterized protein</fullName>
    </submittedName>
</protein>
<evidence type="ECO:0000259" key="3">
    <source>
        <dbReference type="Pfam" id="PF25839"/>
    </source>
</evidence>
<keyword evidence="5" id="KW-1185">Reference proteome</keyword>
<dbReference type="AlphaFoldDB" id="A0A9X3E5Z3"/>
<dbReference type="RefSeq" id="WP_266339162.1">
    <property type="nucleotide sequence ID" value="NZ_JAPKNK010000005.1"/>
</dbReference>
<feature type="domain" description="D-apionate lactonase TIM barrel" evidence="2">
    <location>
        <begin position="263"/>
        <end position="560"/>
    </location>
</feature>
<gene>
    <name evidence="4" type="ORF">OSH07_13390</name>
</gene>
<feature type="domain" description="D-apionate lactonase C-terminal" evidence="3">
    <location>
        <begin position="572"/>
        <end position="648"/>
    </location>
</feature>
<feature type="domain" description="D-apionate lactonase N-terminal" evidence="1">
    <location>
        <begin position="7"/>
        <end position="231"/>
    </location>
</feature>
<dbReference type="Pfam" id="PF25837">
    <property type="entry name" value="Apionate_lact_N"/>
    <property type="match status" value="1"/>
</dbReference>
<dbReference type="InterPro" id="IPR058787">
    <property type="entry name" value="ApnL_M"/>
</dbReference>
<dbReference type="InterPro" id="IPR058788">
    <property type="entry name" value="ApnL_N"/>
</dbReference>
<dbReference type="EMBL" id="JAPKNK010000005">
    <property type="protein sequence ID" value="MCX5570193.1"/>
    <property type="molecule type" value="Genomic_DNA"/>
</dbReference>
<comment type="caution">
    <text evidence="4">The sequence shown here is derived from an EMBL/GenBank/DDBJ whole genome shotgun (WGS) entry which is preliminary data.</text>
</comment>
<evidence type="ECO:0000313" key="5">
    <source>
        <dbReference type="Proteomes" id="UP001144805"/>
    </source>
</evidence>
<organism evidence="4 5">
    <name type="scientific">Kaistia nematophila</name>
    <dbReference type="NCBI Taxonomy" id="2994654"/>
    <lineage>
        <taxon>Bacteria</taxon>
        <taxon>Pseudomonadati</taxon>
        <taxon>Pseudomonadota</taxon>
        <taxon>Alphaproteobacteria</taxon>
        <taxon>Hyphomicrobiales</taxon>
        <taxon>Kaistiaceae</taxon>
        <taxon>Kaistia</taxon>
    </lineage>
</organism>
<dbReference type="Pfam" id="PF25839">
    <property type="entry name" value="Apionate_lact_C"/>
    <property type="match status" value="1"/>
</dbReference>
<sequence length="656" mass="68597">MSRPLFLTGTASLEPPVRNLAAGALSASYDRGALRWVRWHGREILRGLSFLVRTPGWGTPDAEISELEIAEDTAQFSVGYTARYRNGAAIVSARIRFTGTAVGTLDATATILPETDFETNRTGFVVLHPLDGVVGRELAVEHAAGSTEAFVMPEAISPGQPLFDIRAITHSPEPGLSVAARFEGDVFEMEDHRNWSDASFKTYSRPIGLPYPYRLAAGTPTRQSVTVTIRDDVERHPTATTSDASAPSTVTIGKATDVRLPRIGIGLPAALADAALAVAPQLSTLVGAHLLLRYDPSAGDTPEDIGAAAELSRRTGLAIAFELLLAAQADPRPEIAEAARLLADAGIAPLSVAAFPKVDEASFQPGEARPPAAAEAAIHDALRESFPGIPAGSGSPAFFTELNRKRPPAGTFDFITHATAPTVHAADDLSVIETLQSLPHILRSARAIAGSAPHHIGPIGIGARLNPYGPGPTPNPDNGRVGLAAADPRQRALLGAAWHVGYAAAIAPFGIDALVLGAPVGPFGLVSTPQAYARPWWDDVAQGSAYPLFHVAADLAGASGKPRLSIDAPNPDIAALGWTQDGRRHVILANLSDRPVTLRLAGLGAATLRRLDAESFEAAALDPSAFREATVSLPAEGTLTLDAYAVATFSETGAAA</sequence>
<dbReference type="Pfam" id="PF25838">
    <property type="entry name" value="Apionate_lact_M"/>
    <property type="match status" value="1"/>
</dbReference>
<evidence type="ECO:0000313" key="4">
    <source>
        <dbReference type="EMBL" id="MCX5570193.1"/>
    </source>
</evidence>
<evidence type="ECO:0000259" key="2">
    <source>
        <dbReference type="Pfam" id="PF25838"/>
    </source>
</evidence>